<dbReference type="InterPro" id="IPR036907">
    <property type="entry name" value="5'-Nucleotdase_C_sf"/>
</dbReference>
<feature type="domain" description="5'-Nucleotidase C-terminal" evidence="2">
    <location>
        <begin position="133"/>
        <end position="266"/>
    </location>
</feature>
<feature type="signal peptide" evidence="1">
    <location>
        <begin position="1"/>
        <end position="17"/>
    </location>
</feature>
<evidence type="ECO:0000256" key="1">
    <source>
        <dbReference type="SAM" id="SignalP"/>
    </source>
</evidence>
<reference evidence="3 4" key="1">
    <citation type="submission" date="2016-10" db="EMBL/GenBank/DDBJ databases">
        <authorList>
            <person name="de Groot N.N."/>
        </authorList>
    </citation>
    <scope>NUCLEOTIDE SEQUENCE [LARGE SCALE GENOMIC DNA]</scope>
    <source>
        <strain evidence="3 4">CGMCC 4.7037</strain>
    </source>
</reference>
<dbReference type="InterPro" id="IPR008334">
    <property type="entry name" value="5'-Nucleotdase_C"/>
</dbReference>
<dbReference type="GO" id="GO:0016787">
    <property type="term" value="F:hydrolase activity"/>
    <property type="evidence" value="ECO:0007669"/>
    <property type="project" value="InterPro"/>
</dbReference>
<accession>A0A1H6ET36</accession>
<sequence>MAVVALALGGIATGAQATTVSRLDIAFERTTASKCPVTFDIHGYFRGLPEGAQTIEYRLVGAQEWKTLTVPAERDLVHHAVLETVSWEWTPDSSDYSVQIEVNQAGGLRSNTLYYFKCGGPPSGETFGVAAEDITRTASGGPMAELAADAQLASVRARSGAQAALVNRYDVKADLAAGPISYEQVWSAQPAGLAINVQTMTGAQLKKLLATPNQAGWVLTPSAGLRYTLAGGNVVSMTLNGVPVADTQQIKVAGGWSLIAGFDGWPRWEGTTTYLSGPDDTGALATYLVAHSPVRAPAGDRVTVR</sequence>
<keyword evidence="4" id="KW-1185">Reference proteome</keyword>
<name>A0A1H6ET36_9ACTN</name>
<gene>
    <name evidence="3" type="ORF">SAMN05444920_118209</name>
</gene>
<dbReference type="GO" id="GO:0009166">
    <property type="term" value="P:nucleotide catabolic process"/>
    <property type="evidence" value="ECO:0007669"/>
    <property type="project" value="InterPro"/>
</dbReference>
<dbReference type="Gene3D" id="3.90.780.10">
    <property type="entry name" value="5'-Nucleotidase, C-terminal domain"/>
    <property type="match status" value="1"/>
</dbReference>
<keyword evidence="1" id="KW-0732">Signal</keyword>
<dbReference type="OrthoDB" id="3502588at2"/>
<dbReference type="AlphaFoldDB" id="A0A1H6ET36"/>
<dbReference type="EMBL" id="FNVT01000018">
    <property type="protein sequence ID" value="SEH01020.1"/>
    <property type="molecule type" value="Genomic_DNA"/>
</dbReference>
<dbReference type="SUPFAM" id="SSF55816">
    <property type="entry name" value="5'-nucleotidase (syn. UDP-sugar hydrolase), C-terminal domain"/>
    <property type="match status" value="1"/>
</dbReference>
<feature type="chain" id="PRO_5038968483" evidence="1">
    <location>
        <begin position="18"/>
        <end position="305"/>
    </location>
</feature>
<proteinExistence type="predicted"/>
<dbReference type="Proteomes" id="UP000236732">
    <property type="component" value="Unassembled WGS sequence"/>
</dbReference>
<dbReference type="Pfam" id="PF02872">
    <property type="entry name" value="5_nucleotid_C"/>
    <property type="match status" value="1"/>
</dbReference>
<dbReference type="RefSeq" id="WP_103962134.1">
    <property type="nucleotide sequence ID" value="NZ_FNVT01000018.1"/>
</dbReference>
<evidence type="ECO:0000313" key="4">
    <source>
        <dbReference type="Proteomes" id="UP000236732"/>
    </source>
</evidence>
<protein>
    <submittedName>
        <fullName evidence="3">5'-nucleotidase, C-terminal domain</fullName>
    </submittedName>
</protein>
<evidence type="ECO:0000313" key="3">
    <source>
        <dbReference type="EMBL" id="SEH01020.1"/>
    </source>
</evidence>
<evidence type="ECO:0000259" key="2">
    <source>
        <dbReference type="Pfam" id="PF02872"/>
    </source>
</evidence>
<organism evidence="3 4">
    <name type="scientific">Nonomuraea solani</name>
    <dbReference type="NCBI Taxonomy" id="1144553"/>
    <lineage>
        <taxon>Bacteria</taxon>
        <taxon>Bacillati</taxon>
        <taxon>Actinomycetota</taxon>
        <taxon>Actinomycetes</taxon>
        <taxon>Streptosporangiales</taxon>
        <taxon>Streptosporangiaceae</taxon>
        <taxon>Nonomuraea</taxon>
    </lineage>
</organism>